<evidence type="ECO:0000256" key="7">
    <source>
        <dbReference type="ARBA" id="ARBA00023146"/>
    </source>
</evidence>
<evidence type="ECO:0000256" key="9">
    <source>
        <dbReference type="ARBA" id="ARBA00068817"/>
    </source>
</evidence>
<proteinExistence type="inferred from homology"/>
<dbReference type="GO" id="GO:0006431">
    <property type="term" value="P:methionyl-tRNA aminoacylation"/>
    <property type="evidence" value="ECO:0007669"/>
    <property type="project" value="InterPro"/>
</dbReference>
<evidence type="ECO:0000256" key="2">
    <source>
        <dbReference type="ARBA" id="ARBA00012838"/>
    </source>
</evidence>
<protein>
    <recommendedName>
        <fullName evidence="9">Probable methionine--tRNA ligase, mitochondrial</fullName>
        <ecNumber evidence="2">6.1.1.10</ecNumber>
    </recommendedName>
</protein>
<sequence>MYKRRQCTIAESTQVKTLPARYFICLGLVKGWDISSRLVLEVRQDVQPGFLQTRILWLATSTRDDVSKAKPYYITTPIFYVNAAPHVGHMYTMILTDVLKRWQELKQRKSILVTGTDEHGMKIQQAAAKAGVPPKEFCDRGAEVFKELAKRIDISNDVFIRTTDQRHKEAVEYTWQMLQEKGYIYERKHEGWYSVSDETFYPQPQVQLIVDPPSGRKIMVSIETGKEVEWTSERNYHFRLSAFRDKLLAFYASNPSFVVPHSRMDDVVKQVTDSLADLSISRPVERLTWGVRVPSDPTQTIYVWLDALLNYTTAAGYPFTPGSQTSGGWPADVQVVGKDIVRFHCIYWPAFLMALDLPLPKQILTHAHWTLGRQKMAKSTGNTVNPFWALDRFGVDIMRWYLVHEGGISDDADYDNRFIIEKYKKHLQGGLGNLTSRIMRGKGWDVRRAVQKYAHEEVEEYPAVSNETNKEGRRMYGRIRVLPGQVDAHMRDLHPNRALQALSKAVADMNGYLQQASPWTAVTRLQSVAADTTGNEMHELSKAGQSPEDLEAEIDRTIYLAAETLRLVGLMLQPCIPASAKKLLDMLGVSQERRTWEWCQVGKDDGYGTSLVELGTGEYGVLFPRLTSDF</sequence>
<dbReference type="GO" id="GO:0004825">
    <property type="term" value="F:methionine-tRNA ligase activity"/>
    <property type="evidence" value="ECO:0007669"/>
    <property type="project" value="UniProtKB-EC"/>
</dbReference>
<comment type="caution">
    <text evidence="12">The sequence shown here is derived from an EMBL/GenBank/DDBJ whole genome shotgun (WGS) entry which is preliminary data.</text>
</comment>
<keyword evidence="5 10" id="KW-0067">ATP-binding</keyword>
<dbReference type="EC" id="6.1.1.10" evidence="2"/>
<dbReference type="InterPro" id="IPR033911">
    <property type="entry name" value="MetRS_core"/>
</dbReference>
<dbReference type="InterPro" id="IPR023457">
    <property type="entry name" value="Met-tRNA_synth_2"/>
</dbReference>
<dbReference type="FunFam" id="2.170.220.10:FF:000001">
    <property type="entry name" value="methionine--tRNA ligase, mitochondrial"/>
    <property type="match status" value="1"/>
</dbReference>
<name>A0AAN6FJ96_9PEZI</name>
<evidence type="ECO:0000256" key="10">
    <source>
        <dbReference type="RuleBase" id="RU363039"/>
    </source>
</evidence>
<keyword evidence="4 10" id="KW-0547">Nucleotide-binding</keyword>
<dbReference type="Gene3D" id="1.10.730.10">
    <property type="entry name" value="Isoleucyl-tRNA Synthetase, Domain 1"/>
    <property type="match status" value="1"/>
</dbReference>
<dbReference type="InterPro" id="IPR009080">
    <property type="entry name" value="tRNAsynth_Ia_anticodon-bd"/>
</dbReference>
<keyword evidence="6 10" id="KW-0648">Protein biosynthesis</keyword>
<dbReference type="Proteomes" id="UP001168146">
    <property type="component" value="Unassembled WGS sequence"/>
</dbReference>
<accession>A0AAN6FJ96</accession>
<evidence type="ECO:0000256" key="8">
    <source>
        <dbReference type="ARBA" id="ARBA00047364"/>
    </source>
</evidence>
<reference evidence="12" key="1">
    <citation type="submission" date="2021-12" db="EMBL/GenBank/DDBJ databases">
        <title>Black yeast isolated from Biological Soil Crust.</title>
        <authorList>
            <person name="Kurbessoian T."/>
        </authorList>
    </citation>
    <scope>NUCLEOTIDE SEQUENCE</scope>
    <source>
        <strain evidence="12">CCFEE 5208</strain>
    </source>
</reference>
<evidence type="ECO:0000256" key="5">
    <source>
        <dbReference type="ARBA" id="ARBA00022840"/>
    </source>
</evidence>
<organism evidence="12 13">
    <name type="scientific">Friedmanniomyces endolithicus</name>
    <dbReference type="NCBI Taxonomy" id="329885"/>
    <lineage>
        <taxon>Eukaryota</taxon>
        <taxon>Fungi</taxon>
        <taxon>Dikarya</taxon>
        <taxon>Ascomycota</taxon>
        <taxon>Pezizomycotina</taxon>
        <taxon>Dothideomycetes</taxon>
        <taxon>Dothideomycetidae</taxon>
        <taxon>Mycosphaerellales</taxon>
        <taxon>Teratosphaeriaceae</taxon>
        <taxon>Friedmanniomyces</taxon>
    </lineage>
</organism>
<evidence type="ECO:0000256" key="3">
    <source>
        <dbReference type="ARBA" id="ARBA00022598"/>
    </source>
</evidence>
<dbReference type="Gene3D" id="2.170.220.10">
    <property type="match status" value="1"/>
</dbReference>
<dbReference type="SUPFAM" id="SSF52374">
    <property type="entry name" value="Nucleotidylyl transferase"/>
    <property type="match status" value="1"/>
</dbReference>
<dbReference type="InterPro" id="IPR014729">
    <property type="entry name" value="Rossmann-like_a/b/a_fold"/>
</dbReference>
<dbReference type="CDD" id="cd00814">
    <property type="entry name" value="MetRS_core"/>
    <property type="match status" value="1"/>
</dbReference>
<dbReference type="EMBL" id="JASUXU010000038">
    <property type="protein sequence ID" value="KAK0318179.1"/>
    <property type="molecule type" value="Genomic_DNA"/>
</dbReference>
<comment type="similarity">
    <text evidence="1 10">Belongs to the class-I aminoacyl-tRNA synthetase family.</text>
</comment>
<dbReference type="InterPro" id="IPR014758">
    <property type="entry name" value="Met-tRNA_synth"/>
</dbReference>
<evidence type="ECO:0000256" key="4">
    <source>
        <dbReference type="ARBA" id="ARBA00022741"/>
    </source>
</evidence>
<keyword evidence="3 10" id="KW-0436">Ligase</keyword>
<dbReference type="GO" id="GO:0005524">
    <property type="term" value="F:ATP binding"/>
    <property type="evidence" value="ECO:0007669"/>
    <property type="project" value="UniProtKB-KW"/>
</dbReference>
<dbReference type="PANTHER" id="PTHR43326:SF1">
    <property type="entry name" value="METHIONINE--TRNA LIGASE, MITOCHONDRIAL"/>
    <property type="match status" value="1"/>
</dbReference>
<dbReference type="Pfam" id="PF09334">
    <property type="entry name" value="tRNA-synt_1g"/>
    <property type="match status" value="1"/>
</dbReference>
<evidence type="ECO:0000256" key="1">
    <source>
        <dbReference type="ARBA" id="ARBA00005594"/>
    </source>
</evidence>
<evidence type="ECO:0000313" key="12">
    <source>
        <dbReference type="EMBL" id="KAK0318179.1"/>
    </source>
</evidence>
<feature type="domain" description="Methionyl/Leucyl tRNA synthetase" evidence="11">
    <location>
        <begin position="72"/>
        <end position="439"/>
    </location>
</feature>
<dbReference type="PRINTS" id="PR01041">
    <property type="entry name" value="TRNASYNTHMET"/>
</dbReference>
<dbReference type="AlphaFoldDB" id="A0AAN6FJ96"/>
<dbReference type="Gene3D" id="3.40.50.620">
    <property type="entry name" value="HUPs"/>
    <property type="match status" value="1"/>
</dbReference>
<dbReference type="NCBIfam" id="TIGR00398">
    <property type="entry name" value="metG"/>
    <property type="match status" value="1"/>
</dbReference>
<evidence type="ECO:0000313" key="13">
    <source>
        <dbReference type="Proteomes" id="UP001168146"/>
    </source>
</evidence>
<keyword evidence="7 10" id="KW-0030">Aminoacyl-tRNA synthetase</keyword>
<evidence type="ECO:0000256" key="6">
    <source>
        <dbReference type="ARBA" id="ARBA00022917"/>
    </source>
</evidence>
<dbReference type="GO" id="GO:0005739">
    <property type="term" value="C:mitochondrion"/>
    <property type="evidence" value="ECO:0007669"/>
    <property type="project" value="UniProtKB-ARBA"/>
</dbReference>
<comment type="catalytic activity">
    <reaction evidence="8">
        <text>tRNA(Met) + L-methionine + ATP = L-methionyl-tRNA(Met) + AMP + diphosphate</text>
        <dbReference type="Rhea" id="RHEA:13481"/>
        <dbReference type="Rhea" id="RHEA-COMP:9667"/>
        <dbReference type="Rhea" id="RHEA-COMP:9698"/>
        <dbReference type="ChEBI" id="CHEBI:30616"/>
        <dbReference type="ChEBI" id="CHEBI:33019"/>
        <dbReference type="ChEBI" id="CHEBI:57844"/>
        <dbReference type="ChEBI" id="CHEBI:78442"/>
        <dbReference type="ChEBI" id="CHEBI:78530"/>
        <dbReference type="ChEBI" id="CHEBI:456215"/>
        <dbReference type="EC" id="6.1.1.10"/>
    </reaction>
</comment>
<dbReference type="SUPFAM" id="SSF47323">
    <property type="entry name" value="Anticodon-binding domain of a subclass of class I aminoacyl-tRNA synthetases"/>
    <property type="match status" value="1"/>
</dbReference>
<dbReference type="PANTHER" id="PTHR43326">
    <property type="entry name" value="METHIONYL-TRNA SYNTHETASE"/>
    <property type="match status" value="1"/>
</dbReference>
<dbReference type="InterPro" id="IPR015413">
    <property type="entry name" value="Methionyl/Leucyl_tRNA_Synth"/>
</dbReference>
<gene>
    <name evidence="12" type="primary">MSM1_1</name>
    <name evidence="12" type="ORF">LTR82_010878</name>
</gene>
<evidence type="ECO:0000259" key="11">
    <source>
        <dbReference type="Pfam" id="PF09334"/>
    </source>
</evidence>